<accession>A0A398CSY3</accession>
<proteinExistence type="predicted"/>
<organism evidence="1 2">
    <name type="scientific">Cohnella faecalis</name>
    <dbReference type="NCBI Taxonomy" id="2315694"/>
    <lineage>
        <taxon>Bacteria</taxon>
        <taxon>Bacillati</taxon>
        <taxon>Bacillota</taxon>
        <taxon>Bacilli</taxon>
        <taxon>Bacillales</taxon>
        <taxon>Paenibacillaceae</taxon>
        <taxon>Cohnella</taxon>
    </lineage>
</organism>
<dbReference type="Proteomes" id="UP000266340">
    <property type="component" value="Unassembled WGS sequence"/>
</dbReference>
<reference evidence="1 2" key="1">
    <citation type="submission" date="2018-09" db="EMBL/GenBank/DDBJ databases">
        <title>Cohnella cavernae sp. nov., isolated from a karst cave.</title>
        <authorList>
            <person name="Zhu H."/>
        </authorList>
    </citation>
    <scope>NUCLEOTIDE SEQUENCE [LARGE SCALE GENOMIC DNA]</scope>
    <source>
        <strain evidence="1 2">K2E09-144</strain>
    </source>
</reference>
<gene>
    <name evidence="1" type="ORF">D3H35_17150</name>
</gene>
<protein>
    <submittedName>
        <fullName evidence="1">Uncharacterized protein</fullName>
    </submittedName>
</protein>
<dbReference type="EMBL" id="QXJM01000039">
    <property type="protein sequence ID" value="RIE02431.1"/>
    <property type="molecule type" value="Genomic_DNA"/>
</dbReference>
<sequence length="430" mass="46394">MADAVISLTDQQLGAQLTLTPFLPTNVWLEGPYDLLFTKLLVTLAAPALQNAPVSAHLNVSVGSDIPLQSFTLGGGAAVTLLCDDLSVFANRAWEASPINIADESRRTALRLVYRPDPPIKVHDDTYKVENLPSLTVNVALDGQWMRTPCTFVYPVRLDGVHNDRTFTLKWPWAGDSGAADLDLTMTGQIAGRSPTGSVKTAHASDVTVSETFQIGQTIPLTNPDGKPAGACSLAAIWLRFSKLPQSKLRLCLQITTVDEQRQTPVERPYLRFVTNLSSLPDDYIATEDGFWFRAELAAPLALDADAASRPLAITALGYGDHVPLSQGPASGPWKQPALSRDFTGVLGWKQNKDGFQWAVDAEIVYRPGEPSSFAVTVGDSAITLAVAGPNVSAGVATPIPVNGDRIVTVSSAWRGDYTYTLTLNRSFRY</sequence>
<keyword evidence="2" id="KW-1185">Reference proteome</keyword>
<dbReference type="RefSeq" id="WP_119150470.1">
    <property type="nucleotide sequence ID" value="NZ_JBHSOV010000048.1"/>
</dbReference>
<dbReference type="AlphaFoldDB" id="A0A398CSY3"/>
<evidence type="ECO:0000313" key="1">
    <source>
        <dbReference type="EMBL" id="RIE02431.1"/>
    </source>
</evidence>
<evidence type="ECO:0000313" key="2">
    <source>
        <dbReference type="Proteomes" id="UP000266340"/>
    </source>
</evidence>
<comment type="caution">
    <text evidence="1">The sequence shown here is derived from an EMBL/GenBank/DDBJ whole genome shotgun (WGS) entry which is preliminary data.</text>
</comment>
<name>A0A398CSY3_9BACL</name>